<protein>
    <submittedName>
        <fullName evidence="1">Uncharacterized protein</fullName>
    </submittedName>
</protein>
<comment type="caution">
    <text evidence="1">The sequence shown here is derived from an EMBL/GenBank/DDBJ whole genome shotgun (WGS) entry which is preliminary data.</text>
</comment>
<dbReference type="Proteomes" id="UP000054874">
    <property type="component" value="Unassembled WGS sequence"/>
</dbReference>
<gene>
    <name evidence="1" type="ORF">ASU35_11865</name>
</gene>
<reference evidence="1 2" key="1">
    <citation type="submission" date="2015-11" db="EMBL/GenBank/DDBJ databases">
        <title>Butyribacter intestini gen. nov., sp. nov., a butyric acid-producing bacterium of the family Lachnospiraceae isolated from the human faeces.</title>
        <authorList>
            <person name="Zou Y."/>
            <person name="Xue W."/>
            <person name="Luo G."/>
            <person name="Lv M."/>
        </authorList>
    </citation>
    <scope>NUCLEOTIDE SEQUENCE [LARGE SCALE GENOMIC DNA]</scope>
    <source>
        <strain evidence="1 2">ACET-33324</strain>
    </source>
</reference>
<dbReference type="AlphaFoldDB" id="A0A0V8QDU1"/>
<dbReference type="STRING" id="290052.ASU35_11865"/>
<evidence type="ECO:0000313" key="2">
    <source>
        <dbReference type="Proteomes" id="UP000054874"/>
    </source>
</evidence>
<proteinExistence type="predicted"/>
<dbReference type="EMBL" id="LNAM01000162">
    <property type="protein sequence ID" value="KSV58753.1"/>
    <property type="molecule type" value="Genomic_DNA"/>
</dbReference>
<evidence type="ECO:0000313" key="1">
    <source>
        <dbReference type="EMBL" id="KSV58753.1"/>
    </source>
</evidence>
<organism evidence="1 2">
    <name type="scientific">Acetivibrio ethanolgignens</name>
    <dbReference type="NCBI Taxonomy" id="290052"/>
    <lineage>
        <taxon>Bacteria</taxon>
        <taxon>Bacillati</taxon>
        <taxon>Bacillota</taxon>
        <taxon>Clostridia</taxon>
        <taxon>Eubacteriales</taxon>
        <taxon>Oscillospiraceae</taxon>
        <taxon>Acetivibrio</taxon>
    </lineage>
</organism>
<name>A0A0V8QDU1_9FIRM</name>
<dbReference type="RefSeq" id="WP_058353023.1">
    <property type="nucleotide sequence ID" value="NZ_CABMMD010000162.1"/>
</dbReference>
<keyword evidence="2" id="KW-1185">Reference proteome</keyword>
<sequence length="107" mass="12772">MYWNGEKEVTKQEVRDIFDKVLKEQDALEMWVTRPDDFENMDLFQHILIKAKDAESFNTDLLDRCYDDEERDLHSHVIILNEIEGYREGAMPKSVCVYKNGRWLDAD</sequence>
<accession>A0A0V8QDU1</accession>